<dbReference type="AlphaFoldDB" id="L0A5H2"/>
<dbReference type="Gene3D" id="2.60.40.10">
    <property type="entry name" value="Immunoglobulins"/>
    <property type="match status" value="2"/>
</dbReference>
<gene>
    <name evidence="1" type="ordered locus">Deipe_2986</name>
</gene>
<dbReference type="KEGG" id="dpd:Deipe_2986"/>
<reference evidence="2" key="1">
    <citation type="submission" date="2012-03" db="EMBL/GenBank/DDBJ databases">
        <title>Complete sequence of chromosome of Deinococcus peraridilitoris DSM 19664.</title>
        <authorList>
            <person name="Lucas S."/>
            <person name="Copeland A."/>
            <person name="Lapidus A."/>
            <person name="Glavina del Rio T."/>
            <person name="Dalin E."/>
            <person name="Tice H."/>
            <person name="Bruce D."/>
            <person name="Goodwin L."/>
            <person name="Pitluck S."/>
            <person name="Peters L."/>
            <person name="Mikhailova N."/>
            <person name="Lu M."/>
            <person name="Kyrpides N."/>
            <person name="Mavromatis K."/>
            <person name="Ivanova N."/>
            <person name="Brettin T."/>
            <person name="Detter J.C."/>
            <person name="Han C."/>
            <person name="Larimer F."/>
            <person name="Land M."/>
            <person name="Hauser L."/>
            <person name="Markowitz V."/>
            <person name="Cheng J.-F."/>
            <person name="Hugenholtz P."/>
            <person name="Woyke T."/>
            <person name="Wu D."/>
            <person name="Pukall R."/>
            <person name="Steenblock K."/>
            <person name="Brambilla E."/>
            <person name="Klenk H.-P."/>
            <person name="Eisen J.A."/>
        </authorList>
    </citation>
    <scope>NUCLEOTIDE SEQUENCE [LARGE SCALE GENOMIC DNA]</scope>
    <source>
        <strain evidence="2">DSM 19664 / LMG 22246 / CIP 109416 / KR-200</strain>
    </source>
</reference>
<dbReference type="InterPro" id="IPR013783">
    <property type="entry name" value="Ig-like_fold"/>
</dbReference>
<dbReference type="Proteomes" id="UP000010467">
    <property type="component" value="Chromosome"/>
</dbReference>
<protein>
    <submittedName>
        <fullName evidence="1">Uncharacterized protein</fullName>
    </submittedName>
</protein>
<keyword evidence="2" id="KW-1185">Reference proteome</keyword>
<organism evidence="1 2">
    <name type="scientific">Deinococcus peraridilitoris (strain DSM 19664 / LMG 22246 / CIP 109416 / KR-200)</name>
    <dbReference type="NCBI Taxonomy" id="937777"/>
    <lineage>
        <taxon>Bacteria</taxon>
        <taxon>Thermotogati</taxon>
        <taxon>Deinococcota</taxon>
        <taxon>Deinococci</taxon>
        <taxon>Deinococcales</taxon>
        <taxon>Deinococcaceae</taxon>
        <taxon>Deinococcus</taxon>
    </lineage>
</organism>
<dbReference type="PATRIC" id="fig|937777.3.peg.3002"/>
<accession>L0A5H2</accession>
<evidence type="ECO:0000313" key="2">
    <source>
        <dbReference type="Proteomes" id="UP000010467"/>
    </source>
</evidence>
<evidence type="ECO:0000313" key="1">
    <source>
        <dbReference type="EMBL" id="AFZ68437.1"/>
    </source>
</evidence>
<sequence>MKRISPVLLVGVLAACGTGLPGSSQSPPPADTSPPQVSLSASSAVFTAPGTLILTAAASDPSGIRQVNFYQGTTLIHTDQVRPYETSVDIQDVSRNGAYTFRAEAVDTAGNKANNSVVVTVGAGTGPGNDTIPPQATMIVNQLKFTSPGELKLQVTASDASGIASVQFYEEERLLYETTDEPYETTIQIRDASQNGEHTYRAWVMDTQGNAAEVKTTIAVELPGEVTSPDFDVAMFQKDWEWGVSHERNDFGGNVTWTGSAQQGTVTTVSGTHGPDCFANTVQPCGGEVTVHYDSASKTLRVDLRANVEICGPGGGSDPDCTQGYTTWLDGTDSDGKVTRVDGQLTIEGQATLAVRRSPTGNSFFLRQKP</sequence>
<dbReference type="HOGENOM" id="CLU_747470_0_0_0"/>
<dbReference type="STRING" id="937777.Deipe_2986"/>
<name>L0A5H2_DEIPD</name>
<dbReference type="eggNOG" id="COG5295">
    <property type="taxonomic scope" value="Bacteria"/>
</dbReference>
<dbReference type="Pfam" id="PF17957">
    <property type="entry name" value="Big_7"/>
    <property type="match status" value="2"/>
</dbReference>
<dbReference type="EMBL" id="CP003382">
    <property type="protein sequence ID" value="AFZ68437.1"/>
    <property type="molecule type" value="Genomic_DNA"/>
</dbReference>
<dbReference type="PROSITE" id="PS51257">
    <property type="entry name" value="PROKAR_LIPOPROTEIN"/>
    <property type="match status" value="1"/>
</dbReference>
<proteinExistence type="predicted"/>